<evidence type="ECO:0000313" key="1">
    <source>
        <dbReference type="EMBL" id="GMS78921.1"/>
    </source>
</evidence>
<proteinExistence type="predicted"/>
<dbReference type="Proteomes" id="UP001432027">
    <property type="component" value="Unassembled WGS sequence"/>
</dbReference>
<keyword evidence="2" id="KW-1185">Reference proteome</keyword>
<reference evidence="1" key="1">
    <citation type="submission" date="2023-10" db="EMBL/GenBank/DDBJ databases">
        <title>Genome assembly of Pristionchus species.</title>
        <authorList>
            <person name="Yoshida K."/>
            <person name="Sommer R.J."/>
        </authorList>
    </citation>
    <scope>NUCLEOTIDE SEQUENCE</scope>
    <source>
        <strain evidence="1">RS0144</strain>
    </source>
</reference>
<feature type="non-terminal residue" evidence="1">
    <location>
        <position position="1"/>
    </location>
</feature>
<accession>A0AAV5SGY0</accession>
<protein>
    <submittedName>
        <fullName evidence="1">Uncharacterized protein</fullName>
    </submittedName>
</protein>
<dbReference type="EMBL" id="BTSX01000001">
    <property type="protein sequence ID" value="GMS78921.1"/>
    <property type="molecule type" value="Genomic_DNA"/>
</dbReference>
<dbReference type="AlphaFoldDB" id="A0AAV5SGY0"/>
<organism evidence="1 2">
    <name type="scientific">Pristionchus entomophagus</name>
    <dbReference type="NCBI Taxonomy" id="358040"/>
    <lineage>
        <taxon>Eukaryota</taxon>
        <taxon>Metazoa</taxon>
        <taxon>Ecdysozoa</taxon>
        <taxon>Nematoda</taxon>
        <taxon>Chromadorea</taxon>
        <taxon>Rhabditida</taxon>
        <taxon>Rhabditina</taxon>
        <taxon>Diplogasteromorpha</taxon>
        <taxon>Diplogasteroidea</taxon>
        <taxon>Neodiplogasteridae</taxon>
        <taxon>Pristionchus</taxon>
    </lineage>
</organism>
<evidence type="ECO:0000313" key="2">
    <source>
        <dbReference type="Proteomes" id="UP001432027"/>
    </source>
</evidence>
<gene>
    <name evidence="1" type="ORF">PENTCL1PPCAC_1096</name>
</gene>
<name>A0AAV5SGY0_9BILA</name>
<comment type="caution">
    <text evidence="1">The sequence shown here is derived from an EMBL/GenBank/DDBJ whole genome shotgun (WGS) entry which is preliminary data.</text>
</comment>
<sequence>ADQQTRSFALQFEQNWQHNVWLCRGYRVRHLCNGCLKSGQGRCEGLQRRNHQQYNESYL</sequence>